<reference evidence="1" key="2">
    <citation type="journal article" date="2015" name="Fish Shellfish Immunol.">
        <title>Early steps in the European eel (Anguilla anguilla)-Vibrio vulnificus interaction in the gills: Role of the RtxA13 toxin.</title>
        <authorList>
            <person name="Callol A."/>
            <person name="Pajuelo D."/>
            <person name="Ebbesson L."/>
            <person name="Teles M."/>
            <person name="MacKenzie S."/>
            <person name="Amaro C."/>
        </authorList>
    </citation>
    <scope>NUCLEOTIDE SEQUENCE</scope>
</reference>
<accession>A0A0E9SL16</accession>
<organism evidence="1">
    <name type="scientific">Anguilla anguilla</name>
    <name type="common">European freshwater eel</name>
    <name type="synonym">Muraena anguilla</name>
    <dbReference type="NCBI Taxonomy" id="7936"/>
    <lineage>
        <taxon>Eukaryota</taxon>
        <taxon>Metazoa</taxon>
        <taxon>Chordata</taxon>
        <taxon>Craniata</taxon>
        <taxon>Vertebrata</taxon>
        <taxon>Euteleostomi</taxon>
        <taxon>Actinopterygii</taxon>
        <taxon>Neopterygii</taxon>
        <taxon>Teleostei</taxon>
        <taxon>Anguilliformes</taxon>
        <taxon>Anguillidae</taxon>
        <taxon>Anguilla</taxon>
    </lineage>
</organism>
<reference evidence="1" key="1">
    <citation type="submission" date="2014-11" db="EMBL/GenBank/DDBJ databases">
        <authorList>
            <person name="Amaro Gonzalez C."/>
        </authorList>
    </citation>
    <scope>NUCLEOTIDE SEQUENCE</scope>
</reference>
<dbReference type="EMBL" id="GBXM01067232">
    <property type="protein sequence ID" value="JAH41345.1"/>
    <property type="molecule type" value="Transcribed_RNA"/>
</dbReference>
<evidence type="ECO:0000313" key="1">
    <source>
        <dbReference type="EMBL" id="JAH41345.1"/>
    </source>
</evidence>
<dbReference type="AlphaFoldDB" id="A0A0E9SL16"/>
<proteinExistence type="predicted"/>
<name>A0A0E9SL16_ANGAN</name>
<protein>
    <submittedName>
        <fullName evidence="1">Uncharacterized protein</fullName>
    </submittedName>
</protein>
<sequence>MHGSCGDFSLWCVFWQLYRLMGNLSEGSTAANYFLFKEKCNLLLSDIVQ</sequence>